<feature type="transmembrane region" description="Helical" evidence="7">
    <location>
        <begin position="144"/>
        <end position="164"/>
    </location>
</feature>
<organism evidence="8 9">
    <name type="scientific">Streptomyces inhibens</name>
    <dbReference type="NCBI Taxonomy" id="2293571"/>
    <lineage>
        <taxon>Bacteria</taxon>
        <taxon>Bacillati</taxon>
        <taxon>Actinomycetota</taxon>
        <taxon>Actinomycetes</taxon>
        <taxon>Kitasatosporales</taxon>
        <taxon>Streptomycetaceae</taxon>
        <taxon>Streptomyces</taxon>
    </lineage>
</organism>
<dbReference type="PANTHER" id="PTHR30477:SF13">
    <property type="entry name" value="IRON TRANSPORT SYSTEM MEMBRANE PROTEIN HI_0360-RELATED"/>
    <property type="match status" value="1"/>
</dbReference>
<evidence type="ECO:0000313" key="9">
    <source>
        <dbReference type="Proteomes" id="UP000262477"/>
    </source>
</evidence>
<dbReference type="Proteomes" id="UP000262477">
    <property type="component" value="Unassembled WGS sequence"/>
</dbReference>
<dbReference type="GO" id="GO:0043190">
    <property type="term" value="C:ATP-binding cassette (ABC) transporter complex"/>
    <property type="evidence" value="ECO:0007669"/>
    <property type="project" value="InterPro"/>
</dbReference>
<sequence length="291" mass="29495">MTGLLSALAPLDQPFLQHALLAGTAIAAASGLVGHFLVLRAQIFTADALSHVAFTGAMGALALGYDLHMGLFGCTVGIALLFGALGRKARPDDVVIGSVFSWILGLGAFFITLYTTSRSTTNGHAGISVLFGSIFGLSAGRASAAALVATAICLLMLLIARPLLFATLDEAVAAARGVPVRTLGFGFLAVTGVCAAEATQAVGSLLLLGLLAAPAGAAARLTDRPYRALALSALLAVLEMWAGLAASYAVPTMPPGFAIMAAATAVYAATFLVRRPAGRGRLRLRTAATGT</sequence>
<evidence type="ECO:0000256" key="1">
    <source>
        <dbReference type="ARBA" id="ARBA00004141"/>
    </source>
</evidence>
<gene>
    <name evidence="8" type="ORF">DY245_29310</name>
</gene>
<feature type="transmembrane region" description="Helical" evidence="7">
    <location>
        <begin position="256"/>
        <end position="273"/>
    </location>
</feature>
<keyword evidence="6" id="KW-0813">Transport</keyword>
<dbReference type="RefSeq" id="WP_128510223.1">
    <property type="nucleotide sequence ID" value="NZ_QUAC01000233.1"/>
</dbReference>
<dbReference type="Gene3D" id="1.10.3470.10">
    <property type="entry name" value="ABC transporter involved in vitamin B12 uptake, BtuC"/>
    <property type="match status" value="1"/>
</dbReference>
<keyword evidence="4 7" id="KW-1133">Transmembrane helix</keyword>
<dbReference type="GO" id="GO:0055085">
    <property type="term" value="P:transmembrane transport"/>
    <property type="evidence" value="ECO:0007669"/>
    <property type="project" value="InterPro"/>
</dbReference>
<reference evidence="8 9" key="1">
    <citation type="submission" date="2018-08" db="EMBL/GenBank/DDBJ databases">
        <title>Streptomyces NEAU-D10 sp. nov., a novel Actinomycete isolated from soil.</title>
        <authorList>
            <person name="Jin L."/>
        </authorList>
    </citation>
    <scope>NUCLEOTIDE SEQUENCE [LARGE SCALE GENOMIC DNA]</scope>
    <source>
        <strain evidence="8 9">NEAU-D10</strain>
    </source>
</reference>
<evidence type="ECO:0000256" key="7">
    <source>
        <dbReference type="SAM" id="Phobius"/>
    </source>
</evidence>
<feature type="transmembrane region" description="Helical" evidence="7">
    <location>
        <begin position="229"/>
        <end position="250"/>
    </location>
</feature>
<dbReference type="PANTHER" id="PTHR30477">
    <property type="entry name" value="ABC-TRANSPORTER METAL-BINDING PROTEIN"/>
    <property type="match status" value="1"/>
</dbReference>
<dbReference type="InterPro" id="IPR001626">
    <property type="entry name" value="ABC_TroCD"/>
</dbReference>
<name>A0A371PWS2_STRIH</name>
<feature type="transmembrane region" description="Helical" evidence="7">
    <location>
        <begin position="20"/>
        <end position="39"/>
    </location>
</feature>
<feature type="transmembrane region" description="Helical" evidence="7">
    <location>
        <begin position="46"/>
        <end position="63"/>
    </location>
</feature>
<dbReference type="OrthoDB" id="2375762at2"/>
<feature type="transmembrane region" description="Helical" evidence="7">
    <location>
        <begin position="184"/>
        <end position="217"/>
    </location>
</feature>
<protein>
    <submittedName>
        <fullName evidence="8">Metal ABC transporter permease</fullName>
    </submittedName>
</protein>
<dbReference type="GO" id="GO:0010043">
    <property type="term" value="P:response to zinc ion"/>
    <property type="evidence" value="ECO:0007669"/>
    <property type="project" value="TreeGrafter"/>
</dbReference>
<dbReference type="EMBL" id="QUAC01000233">
    <property type="protein sequence ID" value="REK86915.1"/>
    <property type="molecule type" value="Genomic_DNA"/>
</dbReference>
<dbReference type="InterPro" id="IPR037294">
    <property type="entry name" value="ABC_BtuC-like"/>
</dbReference>
<dbReference type="SUPFAM" id="SSF81345">
    <property type="entry name" value="ABC transporter involved in vitamin B12 uptake, BtuC"/>
    <property type="match status" value="1"/>
</dbReference>
<comment type="caution">
    <text evidence="8">The sequence shown here is derived from an EMBL/GenBank/DDBJ whole genome shotgun (WGS) entry which is preliminary data.</text>
</comment>
<dbReference type="Pfam" id="PF00950">
    <property type="entry name" value="ABC-3"/>
    <property type="match status" value="1"/>
</dbReference>
<evidence type="ECO:0000256" key="5">
    <source>
        <dbReference type="ARBA" id="ARBA00023136"/>
    </source>
</evidence>
<evidence type="ECO:0000313" key="8">
    <source>
        <dbReference type="EMBL" id="REK86915.1"/>
    </source>
</evidence>
<keyword evidence="9" id="KW-1185">Reference proteome</keyword>
<comment type="subcellular location">
    <subcellularLocation>
        <location evidence="6">Cell membrane</location>
        <topology evidence="6">Multi-pass membrane protein</topology>
    </subcellularLocation>
    <subcellularLocation>
        <location evidence="1">Membrane</location>
        <topology evidence="1">Multi-pass membrane protein</topology>
    </subcellularLocation>
</comment>
<proteinExistence type="inferred from homology"/>
<accession>A0A371PWS2</accession>
<feature type="transmembrane region" description="Helical" evidence="7">
    <location>
        <begin position="69"/>
        <end position="87"/>
    </location>
</feature>
<evidence type="ECO:0000256" key="3">
    <source>
        <dbReference type="ARBA" id="ARBA00022692"/>
    </source>
</evidence>
<evidence type="ECO:0000256" key="2">
    <source>
        <dbReference type="ARBA" id="ARBA00008034"/>
    </source>
</evidence>
<comment type="similarity">
    <text evidence="2 6">Belongs to the ABC-3 integral membrane protein family.</text>
</comment>
<feature type="transmembrane region" description="Helical" evidence="7">
    <location>
        <begin position="94"/>
        <end position="115"/>
    </location>
</feature>
<keyword evidence="3 6" id="KW-0812">Transmembrane</keyword>
<keyword evidence="5 7" id="KW-0472">Membrane</keyword>
<evidence type="ECO:0000256" key="4">
    <source>
        <dbReference type="ARBA" id="ARBA00022989"/>
    </source>
</evidence>
<evidence type="ECO:0000256" key="6">
    <source>
        <dbReference type="RuleBase" id="RU003943"/>
    </source>
</evidence>
<dbReference type="AlphaFoldDB" id="A0A371PWS2"/>